<proteinExistence type="predicted"/>
<evidence type="ECO:0008006" key="3">
    <source>
        <dbReference type="Google" id="ProtNLM"/>
    </source>
</evidence>
<protein>
    <recommendedName>
        <fullName evidence="3">Pyridoxamine 5'-phosphate oxidase</fullName>
    </recommendedName>
</protein>
<name>A0A7W7WB33_9ACTN</name>
<dbReference type="AlphaFoldDB" id="A0A7W7WB33"/>
<dbReference type="InterPro" id="IPR012349">
    <property type="entry name" value="Split_barrel_FMN-bd"/>
</dbReference>
<dbReference type="Gene3D" id="2.30.110.10">
    <property type="entry name" value="Electron Transport, Fmn-binding Protein, Chain A"/>
    <property type="match status" value="1"/>
</dbReference>
<dbReference type="EMBL" id="JACHJU010000002">
    <property type="protein sequence ID" value="MBB4941067.1"/>
    <property type="molecule type" value="Genomic_DNA"/>
</dbReference>
<keyword evidence="2" id="KW-1185">Reference proteome</keyword>
<evidence type="ECO:0000313" key="1">
    <source>
        <dbReference type="EMBL" id="MBB4941067.1"/>
    </source>
</evidence>
<gene>
    <name evidence="1" type="ORF">FHR32_005444</name>
</gene>
<reference evidence="1 2" key="1">
    <citation type="submission" date="2020-08" db="EMBL/GenBank/DDBJ databases">
        <title>Sequencing the genomes of 1000 actinobacteria strains.</title>
        <authorList>
            <person name="Klenk H.-P."/>
        </authorList>
    </citation>
    <scope>NUCLEOTIDE SEQUENCE [LARGE SCALE GENOMIC DNA]</scope>
    <source>
        <strain evidence="1 2">DSM 43023</strain>
    </source>
</reference>
<comment type="caution">
    <text evidence="1">The sequence shown here is derived from an EMBL/GenBank/DDBJ whole genome shotgun (WGS) entry which is preliminary data.</text>
</comment>
<dbReference type="Proteomes" id="UP000534286">
    <property type="component" value="Unassembled WGS sequence"/>
</dbReference>
<dbReference type="RefSeq" id="WP_184757229.1">
    <property type="nucleotide sequence ID" value="NZ_BAABEK010000004.1"/>
</dbReference>
<dbReference type="SUPFAM" id="SSF50475">
    <property type="entry name" value="FMN-binding split barrel"/>
    <property type="match status" value="1"/>
</dbReference>
<evidence type="ECO:0000313" key="2">
    <source>
        <dbReference type="Proteomes" id="UP000534286"/>
    </source>
</evidence>
<sequence length="55" mass="5981">MTFTQAEFDYLASRRLVRLATASPDGVLQNSPTGFSCAPETGTLDIYGRARGRDV</sequence>
<organism evidence="1 2">
    <name type="scientific">Streptosporangium album</name>
    <dbReference type="NCBI Taxonomy" id="47479"/>
    <lineage>
        <taxon>Bacteria</taxon>
        <taxon>Bacillati</taxon>
        <taxon>Actinomycetota</taxon>
        <taxon>Actinomycetes</taxon>
        <taxon>Streptosporangiales</taxon>
        <taxon>Streptosporangiaceae</taxon>
        <taxon>Streptosporangium</taxon>
    </lineage>
</organism>
<accession>A0A7W7WB33</accession>